<proteinExistence type="inferred from homology"/>
<evidence type="ECO:0000256" key="1">
    <source>
        <dbReference type="ARBA" id="ARBA00004170"/>
    </source>
</evidence>
<dbReference type="InterPro" id="IPR001452">
    <property type="entry name" value="SH3_domain"/>
</dbReference>
<reference evidence="11" key="2">
    <citation type="submission" date="2020-02" db="EMBL/GenBank/DDBJ databases">
        <title>Esox lucius (northern pike) genome, fEsoLuc1, primary haplotype.</title>
        <authorList>
            <person name="Myers G."/>
            <person name="Karagic N."/>
            <person name="Meyer A."/>
            <person name="Pippel M."/>
            <person name="Reichard M."/>
            <person name="Winkler S."/>
            <person name="Tracey A."/>
            <person name="Sims Y."/>
            <person name="Howe K."/>
            <person name="Rhie A."/>
            <person name="Formenti G."/>
            <person name="Durbin R."/>
            <person name="Fedrigo O."/>
            <person name="Jarvis E.D."/>
        </authorList>
    </citation>
    <scope>NUCLEOTIDE SEQUENCE [LARGE SCALE GENOMIC DNA]</scope>
</reference>
<dbReference type="Pfam" id="PF00595">
    <property type="entry name" value="PDZ"/>
    <property type="match status" value="3"/>
</dbReference>
<comment type="subcellular location">
    <subcellularLocation>
        <location evidence="1">Membrane</location>
        <topology evidence="1">Peripheral membrane protein</topology>
    </subcellularLocation>
</comment>
<dbReference type="GO" id="GO:0045197">
    <property type="term" value="P:establishment or maintenance of epithelial cell apical/basal polarity"/>
    <property type="evidence" value="ECO:0007669"/>
    <property type="project" value="TreeGrafter"/>
</dbReference>
<dbReference type="SUPFAM" id="SSF50044">
    <property type="entry name" value="SH3-domain"/>
    <property type="match status" value="1"/>
</dbReference>
<dbReference type="GO" id="GO:0098839">
    <property type="term" value="C:postsynaptic density membrane"/>
    <property type="evidence" value="ECO:0007669"/>
    <property type="project" value="TreeGrafter"/>
</dbReference>
<dbReference type="SUPFAM" id="SSF52540">
    <property type="entry name" value="P-loop containing nucleoside triphosphate hydrolases"/>
    <property type="match status" value="1"/>
</dbReference>
<evidence type="ECO:0000256" key="6">
    <source>
        <dbReference type="PROSITE-ProRule" id="PRU00192"/>
    </source>
</evidence>
<keyword evidence="4" id="KW-0677">Repeat</keyword>
<dbReference type="Gene3D" id="2.30.30.40">
    <property type="entry name" value="SH3 Domains"/>
    <property type="match status" value="1"/>
</dbReference>
<dbReference type="FunFam" id="2.30.42.10:FF:000049">
    <property type="entry name" value="disks large homolog 1 isoform X1"/>
    <property type="match status" value="1"/>
</dbReference>
<dbReference type="PROSITE" id="PS50052">
    <property type="entry name" value="GUANYLATE_KINASE_2"/>
    <property type="match status" value="1"/>
</dbReference>
<dbReference type="FunFam" id="2.30.42.10:FF:000002">
    <property type="entry name" value="Disks large homolog 4 isoform 2"/>
    <property type="match status" value="1"/>
</dbReference>
<dbReference type="Gene3D" id="3.40.50.300">
    <property type="entry name" value="P-loop containing nucleotide triphosphate hydrolases"/>
    <property type="match status" value="1"/>
</dbReference>
<name>A0A6Q2X949_ESOLU</name>
<feature type="domain" description="PDZ" evidence="10">
    <location>
        <begin position="113"/>
        <end position="200"/>
    </location>
</feature>
<evidence type="ECO:0000259" key="10">
    <source>
        <dbReference type="PROSITE" id="PS50106"/>
    </source>
</evidence>
<dbReference type="InterPro" id="IPR036034">
    <property type="entry name" value="PDZ_sf"/>
</dbReference>
<dbReference type="GO" id="GO:0098609">
    <property type="term" value="P:cell-cell adhesion"/>
    <property type="evidence" value="ECO:0007669"/>
    <property type="project" value="TreeGrafter"/>
</dbReference>
<dbReference type="GO" id="GO:0098970">
    <property type="term" value="P:postsynaptic neurotransmitter receptor diffusion trapping"/>
    <property type="evidence" value="ECO:0007669"/>
    <property type="project" value="TreeGrafter"/>
</dbReference>
<dbReference type="PANTHER" id="PTHR23119">
    <property type="entry name" value="DISCS LARGE"/>
    <property type="match status" value="1"/>
</dbReference>
<dbReference type="CDD" id="cd06723">
    <property type="entry name" value="PDZ1_Dlg1-2-4-like"/>
    <property type="match status" value="1"/>
</dbReference>
<dbReference type="InterPro" id="IPR036028">
    <property type="entry name" value="SH3-like_dom_sf"/>
</dbReference>
<dbReference type="PANTHER" id="PTHR23119:SF33">
    <property type="entry name" value="DISKS LARGE HOMOLOG 4"/>
    <property type="match status" value="1"/>
</dbReference>
<feature type="region of interest" description="Disordered" evidence="7">
    <location>
        <begin position="440"/>
        <end position="472"/>
    </location>
</feature>
<dbReference type="PROSITE" id="PS50106">
    <property type="entry name" value="PDZ"/>
    <property type="match status" value="3"/>
</dbReference>
<evidence type="ECO:0008006" key="13">
    <source>
        <dbReference type="Google" id="ProtNLM"/>
    </source>
</evidence>
<evidence type="ECO:0000313" key="11">
    <source>
        <dbReference type="Ensembl" id="ENSELUP00000050549.2"/>
    </source>
</evidence>
<dbReference type="InterPro" id="IPR016313">
    <property type="entry name" value="DLG1-like"/>
</dbReference>
<evidence type="ECO:0000256" key="2">
    <source>
        <dbReference type="ARBA" id="ARBA00007014"/>
    </source>
</evidence>
<feature type="domain" description="Guanylate kinase-like" evidence="9">
    <location>
        <begin position="488"/>
        <end position="663"/>
    </location>
</feature>
<dbReference type="InterPro" id="IPR001478">
    <property type="entry name" value="PDZ"/>
</dbReference>
<keyword evidence="12" id="KW-1185">Reference proteome</keyword>
<evidence type="ECO:0000256" key="7">
    <source>
        <dbReference type="SAM" id="MobiDB-lite"/>
    </source>
</evidence>
<dbReference type="GeneTree" id="ENSGT00940000157956"/>
<dbReference type="Gene3D" id="3.30.63.10">
    <property type="entry name" value="Guanylate Kinase phosphate binding domain"/>
    <property type="match status" value="1"/>
</dbReference>
<evidence type="ECO:0000256" key="5">
    <source>
        <dbReference type="ARBA" id="ARBA00023136"/>
    </source>
</evidence>
<dbReference type="GO" id="GO:0097113">
    <property type="term" value="P:AMPA glutamate receptor clustering"/>
    <property type="evidence" value="ECO:0007669"/>
    <property type="project" value="TreeGrafter"/>
</dbReference>
<evidence type="ECO:0000256" key="3">
    <source>
        <dbReference type="ARBA" id="ARBA00022443"/>
    </source>
</evidence>
<dbReference type="InterPro" id="IPR019583">
    <property type="entry name" value="DLG1-4_PDZ_assoc"/>
</dbReference>
<dbReference type="CDD" id="cd06724">
    <property type="entry name" value="PDZ2_Dlg1-2-4-like"/>
    <property type="match status" value="1"/>
</dbReference>
<dbReference type="Ensembl" id="ENSELUT00000061829.2">
    <property type="protein sequence ID" value="ENSELUP00000050549.2"/>
    <property type="gene ID" value="ENSELUG00000009025.3"/>
</dbReference>
<feature type="domain" description="PDZ" evidence="10">
    <location>
        <begin position="258"/>
        <end position="339"/>
    </location>
</feature>
<dbReference type="GO" id="GO:0016323">
    <property type="term" value="C:basolateral plasma membrane"/>
    <property type="evidence" value="ECO:0007669"/>
    <property type="project" value="TreeGrafter"/>
</dbReference>
<dbReference type="AlphaFoldDB" id="A0A6Q2X949"/>
<dbReference type="InterPro" id="IPR027417">
    <property type="entry name" value="P-loop_NTPase"/>
</dbReference>
<keyword evidence="3 6" id="KW-0728">SH3 domain</keyword>
<dbReference type="FunFam" id="3.40.50.300:FF:001402">
    <property type="entry name" value="Discs, large homolog 3 (Drosophila)"/>
    <property type="match status" value="1"/>
</dbReference>
<evidence type="ECO:0000313" key="12">
    <source>
        <dbReference type="Proteomes" id="UP000265140"/>
    </source>
</evidence>
<dbReference type="InterPro" id="IPR050614">
    <property type="entry name" value="Synaptic_Scaffolding_LAP-MAGUK"/>
</dbReference>
<dbReference type="Gene3D" id="2.30.42.10">
    <property type="match status" value="3"/>
</dbReference>
<reference evidence="12" key="1">
    <citation type="journal article" date="2014" name="PLoS ONE">
        <title>The genome and linkage map of the northern pike (Esox lucius): conserved synteny revealed between the salmonid sister group and the Neoteleostei.</title>
        <authorList>
            <person name="Rondeau E.B."/>
            <person name="Minkley D.R."/>
            <person name="Leong J.S."/>
            <person name="Messmer A.M."/>
            <person name="Jantzen J.R."/>
            <person name="von Schalburg K.R."/>
            <person name="Lemon C."/>
            <person name="Bird N.H."/>
            <person name="Koop B.F."/>
        </authorList>
    </citation>
    <scope>NUCLEOTIDE SEQUENCE</scope>
</reference>
<dbReference type="InterPro" id="IPR020590">
    <property type="entry name" value="Guanylate_kinase_CS"/>
</dbReference>
<dbReference type="GO" id="GO:0035255">
    <property type="term" value="F:ionotropic glutamate receptor binding"/>
    <property type="evidence" value="ECO:0007669"/>
    <property type="project" value="TreeGrafter"/>
</dbReference>
<dbReference type="InterPro" id="IPR008145">
    <property type="entry name" value="GK/Ca_channel_bsu"/>
</dbReference>
<dbReference type="FunFam" id="2.30.42.10:FF:000001">
    <property type="entry name" value="Disks large homolog 1 isoform 2"/>
    <property type="match status" value="1"/>
</dbReference>
<dbReference type="GO" id="GO:0043005">
    <property type="term" value="C:neuron projection"/>
    <property type="evidence" value="ECO:0007669"/>
    <property type="project" value="InterPro"/>
</dbReference>
<dbReference type="Proteomes" id="UP000265140">
    <property type="component" value="Chromosome 24"/>
</dbReference>
<dbReference type="CDD" id="cd00071">
    <property type="entry name" value="GMPK"/>
    <property type="match status" value="1"/>
</dbReference>
<evidence type="ECO:0000259" key="9">
    <source>
        <dbReference type="PROSITE" id="PS50052"/>
    </source>
</evidence>
<dbReference type="CDD" id="cd06795">
    <property type="entry name" value="PDZ3_Dlg1-2-4-like"/>
    <property type="match status" value="1"/>
</dbReference>
<comment type="similarity">
    <text evidence="2">Belongs to the MAGUK family.</text>
</comment>
<feature type="domain" description="PDZ" evidence="10">
    <location>
        <begin position="24"/>
        <end position="105"/>
    </location>
</feature>
<dbReference type="PIRSF" id="PIRSF001741">
    <property type="entry name" value="MAGUK_DLGH"/>
    <property type="match status" value="1"/>
</dbReference>
<dbReference type="PROSITE" id="PS50002">
    <property type="entry name" value="SH3"/>
    <property type="match status" value="1"/>
</dbReference>
<dbReference type="SMART" id="SM00072">
    <property type="entry name" value="GuKc"/>
    <property type="match status" value="1"/>
</dbReference>
<dbReference type="GO" id="GO:0019901">
    <property type="term" value="F:protein kinase binding"/>
    <property type="evidence" value="ECO:0007669"/>
    <property type="project" value="TreeGrafter"/>
</dbReference>
<evidence type="ECO:0000259" key="8">
    <source>
        <dbReference type="PROSITE" id="PS50002"/>
    </source>
</evidence>
<dbReference type="SUPFAM" id="SSF50156">
    <property type="entry name" value="PDZ domain-like"/>
    <property type="match status" value="3"/>
</dbReference>
<reference evidence="11" key="3">
    <citation type="submission" date="2025-08" db="UniProtKB">
        <authorList>
            <consortium name="Ensembl"/>
        </authorList>
    </citation>
    <scope>IDENTIFICATION</scope>
</reference>
<feature type="domain" description="SH3" evidence="8">
    <location>
        <begin position="369"/>
        <end position="439"/>
    </location>
</feature>
<dbReference type="PROSITE" id="PS00856">
    <property type="entry name" value="GUANYLATE_KINASE_1"/>
    <property type="match status" value="1"/>
</dbReference>
<dbReference type="Pfam" id="PF10600">
    <property type="entry name" value="PDZ_assoc"/>
    <property type="match status" value="1"/>
</dbReference>
<dbReference type="SMART" id="SM00228">
    <property type="entry name" value="PDZ"/>
    <property type="match status" value="3"/>
</dbReference>
<dbReference type="Bgee" id="ENSELUG00000009025">
    <property type="expression patterns" value="Expressed in brain and 11 other cell types or tissues"/>
</dbReference>
<evidence type="ECO:0000256" key="4">
    <source>
        <dbReference type="ARBA" id="ARBA00022737"/>
    </source>
</evidence>
<reference evidence="11" key="4">
    <citation type="submission" date="2025-09" db="UniProtKB">
        <authorList>
            <consortium name="Ensembl"/>
        </authorList>
    </citation>
    <scope>IDENTIFICATION</scope>
</reference>
<protein>
    <recommendedName>
        <fullName evidence="13">Discs, large homolog 4a (Drosophila)</fullName>
    </recommendedName>
</protein>
<dbReference type="InterPro" id="IPR008144">
    <property type="entry name" value="Guanylate_kin-like_dom"/>
</dbReference>
<dbReference type="Pfam" id="PF00625">
    <property type="entry name" value="Guanylate_kin"/>
    <property type="match status" value="1"/>
</dbReference>
<organism evidence="11 12">
    <name type="scientific">Esox lucius</name>
    <name type="common">Northern pike</name>
    <dbReference type="NCBI Taxonomy" id="8010"/>
    <lineage>
        <taxon>Eukaryota</taxon>
        <taxon>Metazoa</taxon>
        <taxon>Chordata</taxon>
        <taxon>Craniata</taxon>
        <taxon>Vertebrata</taxon>
        <taxon>Euteleostomi</taxon>
        <taxon>Actinopterygii</taxon>
        <taxon>Neopterygii</taxon>
        <taxon>Teleostei</taxon>
        <taxon>Protacanthopterygii</taxon>
        <taxon>Esociformes</taxon>
        <taxon>Esocidae</taxon>
        <taxon>Esox</taxon>
    </lineage>
</organism>
<dbReference type="SMART" id="SM00326">
    <property type="entry name" value="SH3"/>
    <property type="match status" value="1"/>
</dbReference>
<accession>A0A6Q2X949</accession>
<dbReference type="GO" id="GO:0031594">
    <property type="term" value="C:neuromuscular junction"/>
    <property type="evidence" value="ECO:0007669"/>
    <property type="project" value="InterPro"/>
</dbReference>
<keyword evidence="5" id="KW-0472">Membrane</keyword>
<dbReference type="FunFam" id="3.30.63.10:FF:000001">
    <property type="entry name" value="Disks large homolog 1 isoform 2"/>
    <property type="match status" value="1"/>
</dbReference>
<sequence length="678" mass="75228">IITTPWCYCLYVCICVCVCVCVCGNAGLGFSIAGGTDNPHVGDDPSIFITKIIPGGAAAQDGRLRVNDSVILVNDVDVREVTHSMAVEALKEAGPVVRLYILRRKPPMEMVTQMKLVKGPKGLGFSIAGGVGNQHVPGDNSIYVTKIIEGGAAFKDGRLQIGDKILAVNQVCLEDVMHEDAVAALKNTGEVVYLRVAKPSNMLQYSPPDITSYMDPDMGPNYLDYPQSSLPPPSPRRYSPIPHGMMGDDDIPSREARRVCIHRGSTGLGFNIVGGEDGEGIFISFILAGGPADLSGELHKGDQIMSVNGVDLRHATHEQAAAALKNAGQTVTIIAQYRPEEYSRFEAKIHDLREQMMNSSMTSGTLRANRTFYVRALFDYDKTSDCGLLSQALGFNFGEVLHVTDCSDEEWWTARRLGPQGELEDVGYIPSKRRAVRQAHRTHTGKHIQRQTHTETDTSIHPPSPLQGGEEGMVTYEEQGPQQLFHYARPIIILGPTKDRVNDDLLSEFPDRFGSCVPHTTRPQREYEVDGRDYHFVSSREQMEKDIQSHRFIEAGQYNSHLYGTSVQSVRMVAEQGKHCILDVSANAVRRLQAAQLHPIAIFIRPRSLENILDLNKRLTEEQARKALDRAVKLEQDFIECFSAIVEGGSFEEVYHMVKTVIEEQSGPYIWIPARERL</sequence>
<feature type="compositionally biased region" description="Basic residues" evidence="7">
    <location>
        <begin position="440"/>
        <end position="450"/>
    </location>
</feature>
<dbReference type="GO" id="GO:0007268">
    <property type="term" value="P:chemical synaptic transmission"/>
    <property type="evidence" value="ECO:0007669"/>
    <property type="project" value="InterPro"/>
</dbReference>
<dbReference type="Pfam" id="PF00018">
    <property type="entry name" value="SH3_1"/>
    <property type="match status" value="1"/>
</dbReference>